<evidence type="ECO:0000313" key="3">
    <source>
        <dbReference type="Proteomes" id="UP001286313"/>
    </source>
</evidence>
<name>A0AAE1KV33_PETCI</name>
<comment type="caution">
    <text evidence="2">The sequence shown here is derived from an EMBL/GenBank/DDBJ whole genome shotgun (WGS) entry which is preliminary data.</text>
</comment>
<evidence type="ECO:0000313" key="2">
    <source>
        <dbReference type="EMBL" id="KAK3886701.1"/>
    </source>
</evidence>
<protein>
    <submittedName>
        <fullName evidence="2">Uncharacterized protein</fullName>
    </submittedName>
</protein>
<keyword evidence="3" id="KW-1185">Reference proteome</keyword>
<feature type="region of interest" description="Disordered" evidence="1">
    <location>
        <begin position="88"/>
        <end position="123"/>
    </location>
</feature>
<dbReference type="AlphaFoldDB" id="A0AAE1KV33"/>
<organism evidence="2 3">
    <name type="scientific">Petrolisthes cinctipes</name>
    <name type="common">Flat porcelain crab</name>
    <dbReference type="NCBI Taxonomy" id="88211"/>
    <lineage>
        <taxon>Eukaryota</taxon>
        <taxon>Metazoa</taxon>
        <taxon>Ecdysozoa</taxon>
        <taxon>Arthropoda</taxon>
        <taxon>Crustacea</taxon>
        <taxon>Multicrustacea</taxon>
        <taxon>Malacostraca</taxon>
        <taxon>Eumalacostraca</taxon>
        <taxon>Eucarida</taxon>
        <taxon>Decapoda</taxon>
        <taxon>Pleocyemata</taxon>
        <taxon>Anomura</taxon>
        <taxon>Galatheoidea</taxon>
        <taxon>Porcellanidae</taxon>
        <taxon>Petrolisthes</taxon>
    </lineage>
</organism>
<accession>A0AAE1KV33</accession>
<dbReference type="Proteomes" id="UP001286313">
    <property type="component" value="Unassembled WGS sequence"/>
</dbReference>
<gene>
    <name evidence="2" type="ORF">Pcinc_009167</name>
</gene>
<reference evidence="2" key="1">
    <citation type="submission" date="2023-10" db="EMBL/GenBank/DDBJ databases">
        <title>Genome assemblies of two species of porcelain crab, Petrolisthes cinctipes and Petrolisthes manimaculis (Anomura: Porcellanidae).</title>
        <authorList>
            <person name="Angst P."/>
        </authorList>
    </citation>
    <scope>NUCLEOTIDE SEQUENCE</scope>
    <source>
        <strain evidence="2">PB745_01</strain>
        <tissue evidence="2">Gill</tissue>
    </source>
</reference>
<evidence type="ECO:0000256" key="1">
    <source>
        <dbReference type="SAM" id="MobiDB-lite"/>
    </source>
</evidence>
<proteinExistence type="predicted"/>
<sequence>MKEFILHLTNHADRNIAINLREWRFKTMKEAATWADNRVLAQRGSADGLEKVKGNDTVDAYGLGNVFPACTVTRSMFQLAQEEEEVSRSSLVDEHIGSSETQPSDAPDMNLARENEDSDSSCVEGVLVPPECSRDHIVGELAGAAPPRGSCLVELRWGLCVSDT</sequence>
<dbReference type="EMBL" id="JAWQEG010000678">
    <property type="protein sequence ID" value="KAK3886701.1"/>
    <property type="molecule type" value="Genomic_DNA"/>
</dbReference>